<proteinExistence type="predicted"/>
<organism evidence="1 2">
    <name type="scientific">Aquipluma nitroreducens</name>
    <dbReference type="NCBI Taxonomy" id="2010828"/>
    <lineage>
        <taxon>Bacteria</taxon>
        <taxon>Pseudomonadati</taxon>
        <taxon>Bacteroidota</taxon>
        <taxon>Bacteroidia</taxon>
        <taxon>Marinilabiliales</taxon>
        <taxon>Prolixibacteraceae</taxon>
        <taxon>Aquipluma</taxon>
    </lineage>
</organism>
<evidence type="ECO:0000313" key="2">
    <source>
        <dbReference type="Proteomes" id="UP001193389"/>
    </source>
</evidence>
<protein>
    <submittedName>
        <fullName evidence="1">Uncharacterized protein</fullName>
    </submittedName>
</protein>
<name>A0A5K7SES1_9BACT</name>
<evidence type="ECO:0000313" key="1">
    <source>
        <dbReference type="EMBL" id="BBE19966.1"/>
    </source>
</evidence>
<reference evidence="1" key="1">
    <citation type="journal article" date="2020" name="Int. J. Syst. Evol. Microbiol.">
        <title>Aquipluma nitroreducens gen. nov. sp. nov., a novel facultatively anaerobic bacterium isolated from a freshwater lake.</title>
        <authorList>
            <person name="Watanabe M."/>
            <person name="Kojima H."/>
            <person name="Fukui M."/>
        </authorList>
    </citation>
    <scope>NUCLEOTIDE SEQUENCE</scope>
    <source>
        <strain evidence="1">MeG22</strain>
    </source>
</reference>
<dbReference type="Proteomes" id="UP001193389">
    <property type="component" value="Chromosome"/>
</dbReference>
<dbReference type="KEGG" id="anf:AQPE_4155"/>
<keyword evidence="2" id="KW-1185">Reference proteome</keyword>
<sequence>MIEKYVIFFICPIAGKERKAIFAKPFEKRISGGLFLKSVVNFVKKQLDLFQIRSRKNTLVR</sequence>
<gene>
    <name evidence="1" type="ORF">AQPE_4155</name>
</gene>
<accession>A0A5K7SES1</accession>
<dbReference type="AlphaFoldDB" id="A0A5K7SES1"/>
<dbReference type="EMBL" id="AP018694">
    <property type="protein sequence ID" value="BBE19966.1"/>
    <property type="molecule type" value="Genomic_DNA"/>
</dbReference>